<protein>
    <submittedName>
        <fullName evidence="1">Uncharacterized protein</fullName>
    </submittedName>
</protein>
<dbReference type="STRING" id="1801780.A2917_02790"/>
<name>A0A1F6XN25_9BACT</name>
<accession>A0A1F6XN25</accession>
<dbReference type="Proteomes" id="UP000178104">
    <property type="component" value="Unassembled WGS sequence"/>
</dbReference>
<evidence type="ECO:0000313" key="1">
    <source>
        <dbReference type="EMBL" id="OGI95461.1"/>
    </source>
</evidence>
<comment type="caution">
    <text evidence="1">The sequence shown here is derived from an EMBL/GenBank/DDBJ whole genome shotgun (WGS) entry which is preliminary data.</text>
</comment>
<sequence length="124" mass="14709">MSTKIKQVSLGRELQRFFQVAQIHRETGRRTFMPACPVDTEWHRRLKNPKRYKGFCRSAVGHEVGHRPVKGEGKIDWTKTYEKLFGKLPEVWFQDTNRILNQQSRLKYLQTGVFHASWDCDPFD</sequence>
<dbReference type="AlphaFoldDB" id="A0A1F6XN25"/>
<reference evidence="1 2" key="1">
    <citation type="journal article" date="2016" name="Nat. Commun.">
        <title>Thousands of microbial genomes shed light on interconnected biogeochemical processes in an aquifer system.</title>
        <authorList>
            <person name="Anantharaman K."/>
            <person name="Brown C.T."/>
            <person name="Hug L.A."/>
            <person name="Sharon I."/>
            <person name="Castelle C.J."/>
            <person name="Probst A.J."/>
            <person name="Thomas B.C."/>
            <person name="Singh A."/>
            <person name="Wilkins M.J."/>
            <person name="Karaoz U."/>
            <person name="Brodie E.L."/>
            <person name="Williams K.H."/>
            <person name="Hubbard S.S."/>
            <person name="Banfield J.F."/>
        </authorList>
    </citation>
    <scope>NUCLEOTIDE SEQUENCE [LARGE SCALE GENOMIC DNA]</scope>
</reference>
<evidence type="ECO:0000313" key="2">
    <source>
        <dbReference type="Proteomes" id="UP000178104"/>
    </source>
</evidence>
<dbReference type="EMBL" id="MFVE01000005">
    <property type="protein sequence ID" value="OGI95461.1"/>
    <property type="molecule type" value="Genomic_DNA"/>
</dbReference>
<proteinExistence type="predicted"/>
<organism evidence="1 2">
    <name type="scientific">Candidatus Nomurabacteria bacterium RIFCSPLOWO2_01_FULL_42_17</name>
    <dbReference type="NCBI Taxonomy" id="1801780"/>
    <lineage>
        <taxon>Bacteria</taxon>
        <taxon>Candidatus Nomuraibacteriota</taxon>
    </lineage>
</organism>
<gene>
    <name evidence="1" type="ORF">A2917_02790</name>
</gene>